<accession>A0A930UVI7</accession>
<evidence type="ECO:0000259" key="1">
    <source>
        <dbReference type="Pfam" id="PF05662"/>
    </source>
</evidence>
<dbReference type="EMBL" id="JADION010000006">
    <property type="protein sequence ID" value="MBF4102313.1"/>
    <property type="molecule type" value="Genomic_DNA"/>
</dbReference>
<organism evidence="2">
    <name type="scientific">Gallibacterium anatis</name>
    <dbReference type="NCBI Taxonomy" id="750"/>
    <lineage>
        <taxon>Bacteria</taxon>
        <taxon>Pseudomonadati</taxon>
        <taxon>Pseudomonadota</taxon>
        <taxon>Gammaproteobacteria</taxon>
        <taxon>Pasteurellales</taxon>
        <taxon>Pasteurellaceae</taxon>
        <taxon>Gallibacterium</taxon>
    </lineage>
</organism>
<dbReference type="GO" id="GO:0019867">
    <property type="term" value="C:outer membrane"/>
    <property type="evidence" value="ECO:0007669"/>
    <property type="project" value="InterPro"/>
</dbReference>
<feature type="domain" description="Trimeric autotransporter adhesin YadA-like stalk" evidence="1">
    <location>
        <begin position="3"/>
        <end position="32"/>
    </location>
</feature>
<sequence>MIGSNSTDAINGSQLFATNQMLGNLVGSLKKALGDNVTITPDGQINTKNEDNTSFTLGWIAKAGFVKDSNGTVSYEVDKAEGETEEANKRK</sequence>
<name>A0A930UVI7_9PAST</name>
<dbReference type="AlphaFoldDB" id="A0A930UVI7"/>
<proteinExistence type="predicted"/>
<comment type="caution">
    <text evidence="2">The sequence shown here is derived from an EMBL/GenBank/DDBJ whole genome shotgun (WGS) entry which is preliminary data.</text>
</comment>
<protein>
    <recommendedName>
        <fullName evidence="1">Trimeric autotransporter adhesin YadA-like stalk domain-containing protein</fullName>
    </recommendedName>
</protein>
<dbReference type="Pfam" id="PF05662">
    <property type="entry name" value="YadA_stalk"/>
    <property type="match status" value="1"/>
</dbReference>
<gene>
    <name evidence="2" type="ORF">INT80_03210</name>
</gene>
<dbReference type="InterPro" id="IPR008635">
    <property type="entry name" value="Coiled_stalk_dom"/>
</dbReference>
<evidence type="ECO:0000313" key="2">
    <source>
        <dbReference type="EMBL" id="MBF4102313.1"/>
    </source>
</evidence>
<reference evidence="2" key="1">
    <citation type="submission" date="2020-11" db="EMBL/GenBank/DDBJ databases">
        <title>Gallibacterium anatis 1637, full genome, WGS.</title>
        <authorList>
            <person name="Laishevtcev A.I."/>
            <person name="Yakimova E.A."/>
            <person name="Petkovich D."/>
            <person name="Stepanova T.V."/>
            <person name="Kalendr R.S."/>
            <person name="Rubalsky E.O."/>
            <person name="Zulkarneev E.R."/>
            <person name="Aleshkin A.V."/>
        </authorList>
    </citation>
    <scope>NUCLEOTIDE SEQUENCE</scope>
    <source>
        <strain evidence="2">1637</strain>
    </source>
</reference>
<dbReference type="Gene3D" id="1.20.5.170">
    <property type="match status" value="1"/>
</dbReference>